<accession>A0A565BIY2</accession>
<evidence type="ECO:0000256" key="1">
    <source>
        <dbReference type="ARBA" id="ARBA00022679"/>
    </source>
</evidence>
<dbReference type="Gene3D" id="3.30.559.10">
    <property type="entry name" value="Chloramphenicol acetyltransferase-like domain"/>
    <property type="match status" value="1"/>
</dbReference>
<name>A0A565BIY2_9BRAS</name>
<gene>
    <name evidence="3" type="ORF">ANE_LOCUS11995</name>
</gene>
<reference evidence="3" key="1">
    <citation type="submission" date="2019-07" db="EMBL/GenBank/DDBJ databases">
        <authorList>
            <person name="Dittberner H."/>
        </authorList>
    </citation>
    <scope>NUCLEOTIDE SEQUENCE [LARGE SCALE GENOMIC DNA]</scope>
</reference>
<evidence type="ECO:0000313" key="4">
    <source>
        <dbReference type="Proteomes" id="UP000489600"/>
    </source>
</evidence>
<keyword evidence="2" id="KW-0012">Acyltransferase</keyword>
<dbReference type="InterPro" id="IPR051504">
    <property type="entry name" value="Plant_metabolite_acyltrans"/>
</dbReference>
<dbReference type="GO" id="GO:0016747">
    <property type="term" value="F:acyltransferase activity, transferring groups other than amino-acyl groups"/>
    <property type="evidence" value="ECO:0007669"/>
    <property type="project" value="UniProtKB-ARBA"/>
</dbReference>
<dbReference type="PANTHER" id="PTHR31625">
    <property type="match status" value="1"/>
</dbReference>
<proteinExistence type="predicted"/>
<evidence type="ECO:0000256" key="2">
    <source>
        <dbReference type="ARBA" id="ARBA00023315"/>
    </source>
</evidence>
<dbReference type="Pfam" id="PF02458">
    <property type="entry name" value="Transferase"/>
    <property type="match status" value="1"/>
</dbReference>
<dbReference type="Proteomes" id="UP000489600">
    <property type="component" value="Unassembled WGS sequence"/>
</dbReference>
<dbReference type="EMBL" id="CABITT030000004">
    <property type="protein sequence ID" value="VVB01551.1"/>
    <property type="molecule type" value="Genomic_DNA"/>
</dbReference>
<dbReference type="InterPro" id="IPR023213">
    <property type="entry name" value="CAT-like_dom_sf"/>
</dbReference>
<keyword evidence="1" id="KW-0808">Transferase</keyword>
<protein>
    <submittedName>
        <fullName evidence="3">Uncharacterized protein</fullName>
    </submittedName>
</protein>
<keyword evidence="4" id="KW-1185">Reference proteome</keyword>
<organism evidence="3 4">
    <name type="scientific">Arabis nemorensis</name>
    <dbReference type="NCBI Taxonomy" id="586526"/>
    <lineage>
        <taxon>Eukaryota</taxon>
        <taxon>Viridiplantae</taxon>
        <taxon>Streptophyta</taxon>
        <taxon>Embryophyta</taxon>
        <taxon>Tracheophyta</taxon>
        <taxon>Spermatophyta</taxon>
        <taxon>Magnoliopsida</taxon>
        <taxon>eudicotyledons</taxon>
        <taxon>Gunneridae</taxon>
        <taxon>Pentapetalae</taxon>
        <taxon>rosids</taxon>
        <taxon>malvids</taxon>
        <taxon>Brassicales</taxon>
        <taxon>Brassicaceae</taxon>
        <taxon>Arabideae</taxon>
        <taxon>Arabis</taxon>
    </lineage>
</organism>
<dbReference type="AlphaFoldDB" id="A0A565BIY2"/>
<evidence type="ECO:0000313" key="3">
    <source>
        <dbReference type="EMBL" id="VVB01551.1"/>
    </source>
</evidence>
<comment type="caution">
    <text evidence="3">The sequence shown here is derived from an EMBL/GenBank/DDBJ whole genome shotgun (WGS) entry which is preliminary data.</text>
</comment>
<dbReference type="OrthoDB" id="1108733at2759"/>
<sequence>MSLTAEAFMDERGFVAAARLVTDLVEGLDESVAWKSRELLAAFSTLPLGAQLLSVAGSTRFGVYGLDFGWGRPERVAIMSIDQGEAISMAESRDGNGGVEIGFSLKKHEMDVLIDLLNEGFKN</sequence>